<dbReference type="InterPro" id="IPR004154">
    <property type="entry name" value="Anticodon-bd"/>
</dbReference>
<gene>
    <name evidence="11" type="ORF">HYT38_00465</name>
    <name evidence="12" type="ORF">HYV66_01315</name>
</gene>
<evidence type="ECO:0000256" key="5">
    <source>
        <dbReference type="ARBA" id="ARBA00022840"/>
    </source>
</evidence>
<sequence>MKYSQSFINTLRSNPKDETSVNAKLLLRGGFIDKLMAGSYTFLPLGWRVYQKIEEIVRQEMNAIGGGEVLMPLLHPKDVWNETGRWGDKGVKEIMYQFKSVDNREYGLSFTHEEIFLDVVRKHSLSYKNLPVKLYHFSTKFRNEPRAKSGLLRGREFIMKDLYSLHSAEEDLDNFYWQVAGAYLKIFKRLGLEKVKTVEASGGVFTSGHTHEFQVIHPVGEDTIYHCHKCDWAHNKEIHVHKIGSKCPECGGEIETASSIEIGNIFRFGTVYSEKMGVNFKNADGQLKPAYLGSYGIGMSRLLGVLAEIFNDDFGLVWPVAIAPFKIHLVSLGGTAAKAEKVYQQIIAESAEVLWDDRDESPGVKLSDADLIGAPYRIIISDKTLGKESLEIKKRGDNKTDLIKISELGSWLKKISP</sequence>
<dbReference type="SUPFAM" id="SSF52954">
    <property type="entry name" value="Class II aaRS ABD-related"/>
    <property type="match status" value="1"/>
</dbReference>
<evidence type="ECO:0000256" key="1">
    <source>
        <dbReference type="ARBA" id="ARBA00012831"/>
    </source>
</evidence>
<dbReference type="PANTHER" id="PTHR42753">
    <property type="entry name" value="MITOCHONDRIAL RIBOSOME PROTEIN L39/PROLYL-TRNA LIGASE FAMILY MEMBER"/>
    <property type="match status" value="1"/>
</dbReference>
<dbReference type="InterPro" id="IPR002314">
    <property type="entry name" value="aa-tRNA-synt_IIb"/>
</dbReference>
<dbReference type="Gene3D" id="3.40.50.800">
    <property type="entry name" value="Anticodon-binding domain"/>
    <property type="match status" value="1"/>
</dbReference>
<dbReference type="EMBL" id="JACOYY010000016">
    <property type="protein sequence ID" value="MBI2052138.1"/>
    <property type="molecule type" value="Genomic_DNA"/>
</dbReference>
<evidence type="ECO:0000313" key="11">
    <source>
        <dbReference type="EMBL" id="MBI2052138.1"/>
    </source>
</evidence>
<evidence type="ECO:0000256" key="9">
    <source>
        <dbReference type="ARBA" id="ARBA00047671"/>
    </source>
</evidence>
<keyword evidence="4" id="KW-0547">Nucleotide-binding</keyword>
<evidence type="ECO:0000313" key="13">
    <source>
        <dbReference type="Proteomes" id="UP000709672"/>
    </source>
</evidence>
<name>A0A931YDD1_9BACT</name>
<dbReference type="GO" id="GO:0004827">
    <property type="term" value="F:proline-tRNA ligase activity"/>
    <property type="evidence" value="ECO:0007669"/>
    <property type="project" value="UniProtKB-EC"/>
</dbReference>
<dbReference type="GO" id="GO:0005829">
    <property type="term" value="C:cytosol"/>
    <property type="evidence" value="ECO:0007669"/>
    <property type="project" value="TreeGrafter"/>
</dbReference>
<evidence type="ECO:0000256" key="4">
    <source>
        <dbReference type="ARBA" id="ARBA00022741"/>
    </source>
</evidence>
<dbReference type="InterPro" id="IPR045864">
    <property type="entry name" value="aa-tRNA-synth_II/BPL/LPL"/>
</dbReference>
<evidence type="ECO:0000256" key="3">
    <source>
        <dbReference type="ARBA" id="ARBA00022598"/>
    </source>
</evidence>
<dbReference type="InterPro" id="IPR006195">
    <property type="entry name" value="aa-tRNA-synth_II"/>
</dbReference>
<dbReference type="InterPro" id="IPR044140">
    <property type="entry name" value="ProRS_anticodon_short"/>
</dbReference>
<evidence type="ECO:0000259" key="10">
    <source>
        <dbReference type="PROSITE" id="PS50862"/>
    </source>
</evidence>
<evidence type="ECO:0000256" key="2">
    <source>
        <dbReference type="ARBA" id="ARBA00019110"/>
    </source>
</evidence>
<reference evidence="12" key="1">
    <citation type="submission" date="2020-07" db="EMBL/GenBank/DDBJ databases">
        <title>Huge and variable diversity of episymbiotic CPR bacteria and DPANN archaea in groundwater ecosystems.</title>
        <authorList>
            <person name="He C.Y."/>
            <person name="Keren R."/>
            <person name="Whittaker M."/>
            <person name="Farag I.F."/>
            <person name="Doudna J."/>
            <person name="Cate J.H.D."/>
            <person name="Banfield J.F."/>
        </authorList>
    </citation>
    <scope>NUCLEOTIDE SEQUENCE</scope>
    <source>
        <strain evidence="11">NC_groundwater_191_Ag_S-0.1um_45_8</strain>
        <strain evidence="12">NC_groundwater_418_Ag_B-0.1um_45_10</strain>
    </source>
</reference>
<dbReference type="SUPFAM" id="SSF55681">
    <property type="entry name" value="Class II aaRS and biotin synthetases"/>
    <property type="match status" value="1"/>
</dbReference>
<dbReference type="InterPro" id="IPR002316">
    <property type="entry name" value="Pro-tRNA-ligase_IIa"/>
</dbReference>
<keyword evidence="3" id="KW-0436">Ligase</keyword>
<evidence type="ECO:0000256" key="8">
    <source>
        <dbReference type="ARBA" id="ARBA00029731"/>
    </source>
</evidence>
<dbReference type="AlphaFoldDB" id="A0A931YDD1"/>
<comment type="catalytic activity">
    <reaction evidence="9">
        <text>tRNA(Pro) + L-proline + ATP = L-prolyl-tRNA(Pro) + AMP + diphosphate</text>
        <dbReference type="Rhea" id="RHEA:14305"/>
        <dbReference type="Rhea" id="RHEA-COMP:9700"/>
        <dbReference type="Rhea" id="RHEA-COMP:9702"/>
        <dbReference type="ChEBI" id="CHEBI:30616"/>
        <dbReference type="ChEBI" id="CHEBI:33019"/>
        <dbReference type="ChEBI" id="CHEBI:60039"/>
        <dbReference type="ChEBI" id="CHEBI:78442"/>
        <dbReference type="ChEBI" id="CHEBI:78532"/>
        <dbReference type="ChEBI" id="CHEBI:456215"/>
        <dbReference type="EC" id="6.1.1.15"/>
    </reaction>
</comment>
<dbReference type="GO" id="GO:0006433">
    <property type="term" value="P:prolyl-tRNA aminoacylation"/>
    <property type="evidence" value="ECO:0007669"/>
    <property type="project" value="InterPro"/>
</dbReference>
<dbReference type="PROSITE" id="PS50862">
    <property type="entry name" value="AA_TRNA_LIGASE_II"/>
    <property type="match status" value="1"/>
</dbReference>
<protein>
    <recommendedName>
        <fullName evidence="2">Proline--tRNA ligase</fullName>
        <ecNumber evidence="1">6.1.1.15</ecNumber>
    </recommendedName>
    <alternativeName>
        <fullName evidence="8">Prolyl-tRNA synthetase</fullName>
    </alternativeName>
</protein>
<comment type="caution">
    <text evidence="12">The sequence shown here is derived from an EMBL/GenBank/DDBJ whole genome shotgun (WGS) entry which is preliminary data.</text>
</comment>
<keyword evidence="5" id="KW-0067">ATP-binding</keyword>
<dbReference type="Gene3D" id="3.30.930.10">
    <property type="entry name" value="Bira Bifunctional Protein, Domain 2"/>
    <property type="match status" value="1"/>
</dbReference>
<feature type="domain" description="Aminoacyl-transfer RNA synthetases class-II family profile" evidence="10">
    <location>
        <begin position="38"/>
        <end position="319"/>
    </location>
</feature>
<dbReference type="Proteomes" id="UP000786662">
    <property type="component" value="Unassembled WGS sequence"/>
</dbReference>
<organism evidence="12 13">
    <name type="scientific">Candidatus Sungiibacteriota bacterium</name>
    <dbReference type="NCBI Taxonomy" id="2750080"/>
    <lineage>
        <taxon>Bacteria</taxon>
        <taxon>Candidatus Sungiibacteriota</taxon>
    </lineage>
</organism>
<dbReference type="PRINTS" id="PR01046">
    <property type="entry name" value="TRNASYNTHPRO"/>
</dbReference>
<dbReference type="Pfam" id="PF03129">
    <property type="entry name" value="HGTP_anticodon"/>
    <property type="match status" value="1"/>
</dbReference>
<dbReference type="GO" id="GO:0005524">
    <property type="term" value="F:ATP binding"/>
    <property type="evidence" value="ECO:0007669"/>
    <property type="project" value="UniProtKB-KW"/>
</dbReference>
<evidence type="ECO:0000256" key="7">
    <source>
        <dbReference type="ARBA" id="ARBA00023146"/>
    </source>
</evidence>
<dbReference type="PANTHER" id="PTHR42753:SF2">
    <property type="entry name" value="PROLINE--TRNA LIGASE"/>
    <property type="match status" value="1"/>
</dbReference>
<dbReference type="Proteomes" id="UP000709672">
    <property type="component" value="Unassembled WGS sequence"/>
</dbReference>
<dbReference type="Pfam" id="PF00587">
    <property type="entry name" value="tRNA-synt_2b"/>
    <property type="match status" value="1"/>
</dbReference>
<dbReference type="EC" id="6.1.1.15" evidence="1"/>
<dbReference type="CDD" id="cd00861">
    <property type="entry name" value="ProRS_anticodon_short"/>
    <property type="match status" value="1"/>
</dbReference>
<keyword evidence="6" id="KW-0648">Protein biosynthesis</keyword>
<dbReference type="InterPro" id="IPR036621">
    <property type="entry name" value="Anticodon-bd_dom_sf"/>
</dbReference>
<dbReference type="InterPro" id="IPR050062">
    <property type="entry name" value="Pro-tRNA_synthetase"/>
</dbReference>
<keyword evidence="7" id="KW-0030">Aminoacyl-tRNA synthetase</keyword>
<dbReference type="EMBL" id="JACPHQ010000015">
    <property type="protein sequence ID" value="MBI2465853.1"/>
    <property type="molecule type" value="Genomic_DNA"/>
</dbReference>
<accession>A0A931YDD1</accession>
<evidence type="ECO:0000313" key="12">
    <source>
        <dbReference type="EMBL" id="MBI2465853.1"/>
    </source>
</evidence>
<evidence type="ECO:0000256" key="6">
    <source>
        <dbReference type="ARBA" id="ARBA00022917"/>
    </source>
</evidence>
<proteinExistence type="predicted"/>